<keyword evidence="3" id="KW-1185">Reference proteome</keyword>
<organism evidence="2 3">
    <name type="scientific">Apiospora hydei</name>
    <dbReference type="NCBI Taxonomy" id="1337664"/>
    <lineage>
        <taxon>Eukaryota</taxon>
        <taxon>Fungi</taxon>
        <taxon>Dikarya</taxon>
        <taxon>Ascomycota</taxon>
        <taxon>Pezizomycotina</taxon>
        <taxon>Sordariomycetes</taxon>
        <taxon>Xylariomycetidae</taxon>
        <taxon>Amphisphaeriales</taxon>
        <taxon>Apiosporaceae</taxon>
        <taxon>Apiospora</taxon>
    </lineage>
</organism>
<keyword evidence="1" id="KW-0472">Membrane</keyword>
<protein>
    <submittedName>
        <fullName evidence="2">Uncharacterized protein</fullName>
    </submittedName>
</protein>
<keyword evidence="1" id="KW-1133">Transmembrane helix</keyword>
<gene>
    <name evidence="2" type="ORF">PG997_010958</name>
</gene>
<reference evidence="2 3" key="1">
    <citation type="submission" date="2023-01" db="EMBL/GenBank/DDBJ databases">
        <title>Analysis of 21 Apiospora genomes using comparative genomics revels a genus with tremendous synthesis potential of carbohydrate active enzymes and secondary metabolites.</title>
        <authorList>
            <person name="Sorensen T."/>
        </authorList>
    </citation>
    <scope>NUCLEOTIDE SEQUENCE [LARGE SCALE GENOMIC DNA]</scope>
    <source>
        <strain evidence="2 3">CBS 114990</strain>
    </source>
</reference>
<feature type="transmembrane region" description="Helical" evidence="1">
    <location>
        <begin position="20"/>
        <end position="51"/>
    </location>
</feature>
<dbReference type="RefSeq" id="XP_066664563.1">
    <property type="nucleotide sequence ID" value="XM_066815273.1"/>
</dbReference>
<comment type="caution">
    <text evidence="2">The sequence shown here is derived from an EMBL/GenBank/DDBJ whole genome shotgun (WGS) entry which is preliminary data.</text>
</comment>
<proteinExistence type="predicted"/>
<dbReference type="EMBL" id="JAQQWN010000008">
    <property type="protein sequence ID" value="KAK8070755.1"/>
    <property type="molecule type" value="Genomic_DNA"/>
</dbReference>
<evidence type="ECO:0000313" key="2">
    <source>
        <dbReference type="EMBL" id="KAK8070755.1"/>
    </source>
</evidence>
<evidence type="ECO:0000313" key="3">
    <source>
        <dbReference type="Proteomes" id="UP001433268"/>
    </source>
</evidence>
<name>A0ABR1VHT0_9PEZI</name>
<accession>A0ABR1VHT0</accession>
<sequence>MALRSHQIFRSRAALAIRQVVYEGLAYVLLCVSLLGIFRFHFFVLALFFAAIQTPSLPAHHPIRYRLLLYLTLHSLPGLFARPLLRQSKALVVQAETLGQSDKEDPESGRCGGRHRHVQLRWIVEYWCYAIDFLTPLFPDVESWPLYRWAVWLVFRRQQPFILPSPPSGPKPVSGHSPEETQESQFMLAEFRAGRHRPYLPRSGDLFCLYVAKVDEDASRNWVYNPTERLASLFLAVPLTVSYPIWVLPFWNSLRRKLEGWWWDSLEQWVLWDMAFDLRDRYRYFLLKQERPIEYYLAYSQEHMPWS</sequence>
<dbReference type="GeneID" id="92048333"/>
<evidence type="ECO:0000256" key="1">
    <source>
        <dbReference type="SAM" id="Phobius"/>
    </source>
</evidence>
<dbReference type="Proteomes" id="UP001433268">
    <property type="component" value="Unassembled WGS sequence"/>
</dbReference>
<keyword evidence="1" id="KW-0812">Transmembrane</keyword>